<dbReference type="VEuPathDB" id="FungiDB:H257_10436"/>
<evidence type="ECO:0000313" key="1">
    <source>
        <dbReference type="EMBL" id="RHY92596.1"/>
    </source>
</evidence>
<dbReference type="EMBL" id="QUTG01003217">
    <property type="protein sequence ID" value="RHY92596.1"/>
    <property type="molecule type" value="Genomic_DNA"/>
</dbReference>
<dbReference type="PANTHER" id="PTHR37558">
    <property type="entry name" value="HTH CENPB-TYPE DOMAIN-CONTAINING PROTEIN"/>
    <property type="match status" value="1"/>
</dbReference>
<proteinExistence type="predicted"/>
<sequence length="309" mass="35617">MVMAMRGFANHPATPTPQKNHVFDKTRSYLSNHIESLAIHYAATLTKAVCSRNLPLSSQPLTSYQWLAMSTPVKSRFSEYEDVLILREVNARLPFMAKRGLVMVGWAAVAEAVASQEEFSRPGFDAKRAQNRFTLLLEGHRVRDDESMRASGVAEDYSEKSLLLDELSSVYDDWKKRDKLRLEDVMREAERVETMGATIREEAMQSLGKRKKIDQVDGDAGGGNNGGTLAKMMKMMHDDNNADLEFRKYQYEKDQEEREAVRSREYEERRIERELQAEQLRCDRESQATQLRMHLEMMMNMITSMNKSK</sequence>
<protein>
    <submittedName>
        <fullName evidence="1">Uncharacterized protein</fullName>
    </submittedName>
</protein>
<dbReference type="Proteomes" id="UP000285712">
    <property type="component" value="Unassembled WGS sequence"/>
</dbReference>
<reference evidence="1 2" key="1">
    <citation type="submission" date="2018-08" db="EMBL/GenBank/DDBJ databases">
        <title>Aphanomyces genome sequencing and annotation.</title>
        <authorList>
            <person name="Minardi D."/>
            <person name="Oidtmann B."/>
            <person name="Van Der Giezen M."/>
            <person name="Studholme D.J."/>
        </authorList>
    </citation>
    <scope>NUCLEOTIDE SEQUENCE [LARGE SCALE GENOMIC DNA]</scope>
    <source>
        <strain evidence="1 2">Sv</strain>
    </source>
</reference>
<comment type="caution">
    <text evidence="1">The sequence shown here is derived from an EMBL/GenBank/DDBJ whole genome shotgun (WGS) entry which is preliminary data.</text>
</comment>
<organism evidence="1 2">
    <name type="scientific">Aphanomyces astaci</name>
    <name type="common">Crayfish plague agent</name>
    <dbReference type="NCBI Taxonomy" id="112090"/>
    <lineage>
        <taxon>Eukaryota</taxon>
        <taxon>Sar</taxon>
        <taxon>Stramenopiles</taxon>
        <taxon>Oomycota</taxon>
        <taxon>Saprolegniomycetes</taxon>
        <taxon>Saprolegniales</taxon>
        <taxon>Verrucalvaceae</taxon>
        <taxon>Aphanomyces</taxon>
    </lineage>
</organism>
<dbReference type="AlphaFoldDB" id="A0A418DCG1"/>
<gene>
    <name evidence="1" type="ORF">DYB35_009549</name>
</gene>
<evidence type="ECO:0000313" key="2">
    <source>
        <dbReference type="Proteomes" id="UP000285712"/>
    </source>
</evidence>
<dbReference type="PANTHER" id="PTHR37558:SF1">
    <property type="entry name" value="HTH CENPB-TYPE DOMAIN-CONTAINING PROTEIN"/>
    <property type="match status" value="1"/>
</dbReference>
<accession>A0A418DCG1</accession>
<name>A0A418DCG1_APHAT</name>